<keyword evidence="6" id="KW-0119">Carbohydrate metabolism</keyword>
<keyword evidence="2" id="KW-0964">Secreted</keyword>
<keyword evidence="5" id="KW-0378">Hydrolase</keyword>
<dbReference type="PANTHER" id="PTHR38050">
    <property type="match status" value="1"/>
</dbReference>
<name>A0A1Q2HWA4_9CORY</name>
<dbReference type="InterPro" id="IPR043595">
    <property type="entry name" value="FaeB/C/D"/>
</dbReference>
<feature type="chain" id="PRO_5012749578" evidence="8">
    <location>
        <begin position="41"/>
        <end position="337"/>
    </location>
</feature>
<proteinExistence type="predicted"/>
<comment type="subcellular location">
    <subcellularLocation>
        <location evidence="1">Secreted</location>
    </subcellularLocation>
</comment>
<dbReference type="InterPro" id="IPR010126">
    <property type="entry name" value="Esterase_phb"/>
</dbReference>
<sequence length="337" mass="36193" precursor="true">MRRILWKVNAVFKHVKRRVLATGAAIAVAVGIAVGPQAGAQDLSSQIQRDIASAVDQAATEWDNFVRMATESLGNGSSLPVLPNGPVANGQNRELSINGRSYLVWVPANYNPSRPMPVVVGYSALGNSTEDFRDYSRLRESTAGREAIIVYPRAIGASWEGQATAATGPGEDIAFVRAMIDDLGRHYNIDRNRIYATGMSAGGGMAAVSACHMADLFAGVASVSGAFYTPVNMNCQNRPIAFYAIHGMNDQVIPYYGGERRGARVLNFQEVFSSYERRNLCAGGIDVSPAAVNASRVSARGCAKPVQVVKVEGGGHEWFAYPNAAEEVWAFLSKQSK</sequence>
<dbReference type="GO" id="GO:0005576">
    <property type="term" value="C:extracellular region"/>
    <property type="evidence" value="ECO:0007669"/>
    <property type="project" value="UniProtKB-SubCell"/>
</dbReference>
<dbReference type="InterPro" id="IPR029058">
    <property type="entry name" value="AB_hydrolase_fold"/>
</dbReference>
<gene>
    <name evidence="9" type="ORF">CGLAU_05705</name>
</gene>
<organism evidence="9 10">
    <name type="scientific">Corynebacterium glaucum</name>
    <dbReference type="NCBI Taxonomy" id="187491"/>
    <lineage>
        <taxon>Bacteria</taxon>
        <taxon>Bacillati</taxon>
        <taxon>Actinomycetota</taxon>
        <taxon>Actinomycetes</taxon>
        <taxon>Mycobacteriales</taxon>
        <taxon>Corynebacteriaceae</taxon>
        <taxon>Corynebacterium</taxon>
    </lineage>
</organism>
<evidence type="ECO:0000256" key="3">
    <source>
        <dbReference type="ARBA" id="ARBA00022651"/>
    </source>
</evidence>
<evidence type="ECO:0000256" key="4">
    <source>
        <dbReference type="ARBA" id="ARBA00022729"/>
    </source>
</evidence>
<keyword evidence="4 8" id="KW-0732">Signal</keyword>
<evidence type="ECO:0000313" key="9">
    <source>
        <dbReference type="EMBL" id="AQQ15112.1"/>
    </source>
</evidence>
<accession>A0A1Q2HWA4</accession>
<dbReference type="SUPFAM" id="SSF53474">
    <property type="entry name" value="alpha/beta-Hydrolases"/>
    <property type="match status" value="1"/>
</dbReference>
<evidence type="ECO:0000256" key="8">
    <source>
        <dbReference type="SAM" id="SignalP"/>
    </source>
</evidence>
<evidence type="ECO:0000256" key="5">
    <source>
        <dbReference type="ARBA" id="ARBA00022801"/>
    </source>
</evidence>
<protein>
    <submittedName>
        <fullName evidence="9">Esterase PHB depolymerase</fullName>
    </submittedName>
</protein>
<reference evidence="9 10" key="1">
    <citation type="submission" date="2016-12" db="EMBL/GenBank/DDBJ databases">
        <authorList>
            <person name="Song W.-J."/>
            <person name="Kurnit D.M."/>
        </authorList>
    </citation>
    <scope>NUCLEOTIDE SEQUENCE [LARGE SCALE GENOMIC DNA]</scope>
    <source>
        <strain evidence="9 10">DSM 30827</strain>
    </source>
</reference>
<evidence type="ECO:0000256" key="2">
    <source>
        <dbReference type="ARBA" id="ARBA00022525"/>
    </source>
</evidence>
<feature type="signal peptide" evidence="8">
    <location>
        <begin position="1"/>
        <end position="40"/>
    </location>
</feature>
<dbReference type="Proteomes" id="UP000217209">
    <property type="component" value="Chromosome"/>
</dbReference>
<keyword evidence="3" id="KW-0858">Xylan degradation</keyword>
<evidence type="ECO:0000256" key="7">
    <source>
        <dbReference type="ARBA" id="ARBA00023326"/>
    </source>
</evidence>
<dbReference type="GO" id="GO:0030600">
    <property type="term" value="F:feruloyl esterase activity"/>
    <property type="evidence" value="ECO:0007669"/>
    <property type="project" value="InterPro"/>
</dbReference>
<evidence type="ECO:0000256" key="1">
    <source>
        <dbReference type="ARBA" id="ARBA00004613"/>
    </source>
</evidence>
<dbReference type="AlphaFoldDB" id="A0A1Q2HWA4"/>
<dbReference type="Gene3D" id="3.40.50.1820">
    <property type="entry name" value="alpha/beta hydrolase"/>
    <property type="match status" value="1"/>
</dbReference>
<dbReference type="KEGG" id="cgv:CGLAU_05705"/>
<dbReference type="PANTHER" id="PTHR38050:SF2">
    <property type="entry name" value="FERULOYL ESTERASE C-RELATED"/>
    <property type="match status" value="1"/>
</dbReference>
<evidence type="ECO:0000256" key="6">
    <source>
        <dbReference type="ARBA" id="ARBA00023277"/>
    </source>
</evidence>
<keyword evidence="10" id="KW-1185">Reference proteome</keyword>
<dbReference type="Pfam" id="PF10503">
    <property type="entry name" value="Esterase_PHB"/>
    <property type="match status" value="1"/>
</dbReference>
<evidence type="ECO:0000313" key="10">
    <source>
        <dbReference type="Proteomes" id="UP000217209"/>
    </source>
</evidence>
<keyword evidence="7" id="KW-0624">Polysaccharide degradation</keyword>
<dbReference type="EMBL" id="CP019688">
    <property type="protein sequence ID" value="AQQ15112.1"/>
    <property type="molecule type" value="Genomic_DNA"/>
</dbReference>
<dbReference type="GO" id="GO:0045493">
    <property type="term" value="P:xylan catabolic process"/>
    <property type="evidence" value="ECO:0007669"/>
    <property type="project" value="UniProtKB-KW"/>
</dbReference>